<reference evidence="3" key="1">
    <citation type="journal article" date="2023" name="Plant Biotechnol. J.">
        <title>Chromosome-level wild Hevea brasiliensis genome provides new tools for genomic-assisted breeding and valuable loci to elevate rubber yield.</title>
        <authorList>
            <person name="Cheng H."/>
            <person name="Song X."/>
            <person name="Hu Y."/>
            <person name="Wu T."/>
            <person name="Yang Q."/>
            <person name="An Z."/>
            <person name="Feng S."/>
            <person name="Deng Z."/>
            <person name="Wu W."/>
            <person name="Zeng X."/>
            <person name="Tu M."/>
            <person name="Wang X."/>
            <person name="Huang H."/>
        </authorList>
    </citation>
    <scope>NUCLEOTIDE SEQUENCE</scope>
    <source>
        <strain evidence="3">MT/VB/25A 57/8</strain>
    </source>
</reference>
<comment type="caution">
    <text evidence="3">The sequence shown here is derived from an EMBL/GenBank/DDBJ whole genome shotgun (WGS) entry which is preliminary data.</text>
</comment>
<sequence>MDPSGFATGGNLPPPPGRSKPQQPPPLQPSSSQSPTKKQNQIQGLRPPALKLHQVSNKIKKPPRPPAQQQPVIIYAVSPKIIHTEVSEFMAVVQRLTGLSSGDFSGDGEVSPEARLAATEKASPRERSSTSIEERNDLMDMLEGVEIGQIPGILSPAPAMLSPVPSGFFSPVTDPKFFYDMSSPYGSNSFIYSPSGLLSAPMFSPLPSPDIFNLFMDHEEEKREEGEEEEEEEEG</sequence>
<name>A0ABQ9MEJ8_HEVBR</name>
<evidence type="ECO:0000313" key="4">
    <source>
        <dbReference type="Proteomes" id="UP001174677"/>
    </source>
</evidence>
<accession>A0ABQ9MEJ8</accession>
<feature type="domain" description="VQ" evidence="2">
    <location>
        <begin position="77"/>
        <end position="102"/>
    </location>
</feature>
<dbReference type="PANTHER" id="PTHR33143">
    <property type="entry name" value="F16F4.1 PROTEIN-RELATED"/>
    <property type="match status" value="1"/>
</dbReference>
<feature type="compositionally biased region" description="Pro residues" evidence="1">
    <location>
        <begin position="12"/>
        <end position="28"/>
    </location>
</feature>
<proteinExistence type="predicted"/>
<feature type="compositionally biased region" description="Basic and acidic residues" evidence="1">
    <location>
        <begin position="122"/>
        <end position="132"/>
    </location>
</feature>
<dbReference type="Proteomes" id="UP001174677">
    <property type="component" value="Chromosome 7"/>
</dbReference>
<evidence type="ECO:0000313" key="3">
    <source>
        <dbReference type="EMBL" id="KAJ9177785.1"/>
    </source>
</evidence>
<evidence type="ECO:0000256" key="1">
    <source>
        <dbReference type="SAM" id="MobiDB-lite"/>
    </source>
</evidence>
<protein>
    <recommendedName>
        <fullName evidence="2">VQ domain-containing protein</fullName>
    </recommendedName>
</protein>
<feature type="region of interest" description="Disordered" evidence="1">
    <location>
        <begin position="1"/>
        <end position="71"/>
    </location>
</feature>
<dbReference type="Pfam" id="PF05678">
    <property type="entry name" value="VQ"/>
    <property type="match status" value="1"/>
</dbReference>
<dbReference type="InterPro" id="IPR008889">
    <property type="entry name" value="VQ"/>
</dbReference>
<evidence type="ECO:0000259" key="2">
    <source>
        <dbReference type="Pfam" id="PF05678"/>
    </source>
</evidence>
<organism evidence="3 4">
    <name type="scientific">Hevea brasiliensis</name>
    <name type="common">Para rubber tree</name>
    <name type="synonym">Siphonia brasiliensis</name>
    <dbReference type="NCBI Taxonomy" id="3981"/>
    <lineage>
        <taxon>Eukaryota</taxon>
        <taxon>Viridiplantae</taxon>
        <taxon>Streptophyta</taxon>
        <taxon>Embryophyta</taxon>
        <taxon>Tracheophyta</taxon>
        <taxon>Spermatophyta</taxon>
        <taxon>Magnoliopsida</taxon>
        <taxon>eudicotyledons</taxon>
        <taxon>Gunneridae</taxon>
        <taxon>Pentapetalae</taxon>
        <taxon>rosids</taxon>
        <taxon>fabids</taxon>
        <taxon>Malpighiales</taxon>
        <taxon>Euphorbiaceae</taxon>
        <taxon>Crotonoideae</taxon>
        <taxon>Micrandreae</taxon>
        <taxon>Hevea</taxon>
    </lineage>
</organism>
<keyword evidence="4" id="KW-1185">Reference proteome</keyword>
<dbReference type="EMBL" id="JARPOI010000007">
    <property type="protein sequence ID" value="KAJ9177785.1"/>
    <property type="molecule type" value="Genomic_DNA"/>
</dbReference>
<dbReference type="InterPro" id="IPR039607">
    <property type="entry name" value="VQ_8/17/18/20/21/25"/>
</dbReference>
<gene>
    <name evidence="3" type="ORF">P3X46_012958</name>
</gene>
<dbReference type="PANTHER" id="PTHR33143:SF50">
    <property type="entry name" value="PROTEIN MKS1"/>
    <property type="match status" value="1"/>
</dbReference>
<feature type="region of interest" description="Disordered" evidence="1">
    <location>
        <begin position="102"/>
        <end position="132"/>
    </location>
</feature>
<feature type="compositionally biased region" description="Low complexity" evidence="1">
    <location>
        <begin position="29"/>
        <end position="41"/>
    </location>
</feature>